<dbReference type="EMBL" id="CAJVPV010003314">
    <property type="protein sequence ID" value="CAG8548810.1"/>
    <property type="molecule type" value="Genomic_DNA"/>
</dbReference>
<dbReference type="Gene3D" id="3.30.160.60">
    <property type="entry name" value="Classic Zinc Finger"/>
    <property type="match status" value="1"/>
</dbReference>
<evidence type="ECO:0000313" key="12">
    <source>
        <dbReference type="Proteomes" id="UP000789342"/>
    </source>
</evidence>
<comment type="subcellular location">
    <subcellularLocation>
        <location evidence="1">Nucleus</location>
    </subcellularLocation>
</comment>
<evidence type="ECO:0000256" key="9">
    <source>
        <dbReference type="SAM" id="MobiDB-lite"/>
    </source>
</evidence>
<sequence length="321" mass="37462">MKFHGFYNIYSSPSKIVRVNTNDEYDSYDSTYERPDSPVTSEGYDPNKYIYSQSSSDDSSTISDDEFFKDFIEEKQDYDQRATQEFICLRSACAQRFTSELALQLHQELYHTQIPLVYIEPENPVKLKAYKRTKISTSSPHTLTNSKFDGENHVAHKVQNRENHRLNAYKCFIPSCDKAFATAEKLKLHHTSHAIRKSYICTVPECKKSLSSMHCFKRHYTNVHNIKNPYVCKEIGCERRFERFMDLSSHYKFDHKQPLIVRSAHQVGESSRRMDFRESDLGLTETDCLNISDAGYACDIKGCNLKFRIRRLLTLHKNTSH</sequence>
<dbReference type="InterPro" id="IPR013087">
    <property type="entry name" value="Znf_C2H2_type"/>
</dbReference>
<evidence type="ECO:0000256" key="4">
    <source>
        <dbReference type="ARBA" id="ARBA00022833"/>
    </source>
</evidence>
<evidence type="ECO:0000256" key="2">
    <source>
        <dbReference type="ARBA" id="ARBA00022723"/>
    </source>
</evidence>
<gene>
    <name evidence="11" type="ORF">AMORRO_LOCUS5473</name>
</gene>
<evidence type="ECO:0000256" key="8">
    <source>
        <dbReference type="PROSITE-ProRule" id="PRU00042"/>
    </source>
</evidence>
<evidence type="ECO:0000259" key="10">
    <source>
        <dbReference type="PROSITE" id="PS50157"/>
    </source>
</evidence>
<feature type="domain" description="C2H2-type" evidence="10">
    <location>
        <begin position="230"/>
        <end position="255"/>
    </location>
</feature>
<keyword evidence="3 8" id="KW-0863">Zinc-finger</keyword>
<name>A0A9N9FNH2_9GLOM</name>
<keyword evidence="12" id="KW-1185">Reference proteome</keyword>
<feature type="domain" description="C2H2-type" evidence="10">
    <location>
        <begin position="296"/>
        <end position="321"/>
    </location>
</feature>
<keyword evidence="6" id="KW-0804">Transcription</keyword>
<organism evidence="11 12">
    <name type="scientific">Acaulospora morrowiae</name>
    <dbReference type="NCBI Taxonomy" id="94023"/>
    <lineage>
        <taxon>Eukaryota</taxon>
        <taxon>Fungi</taxon>
        <taxon>Fungi incertae sedis</taxon>
        <taxon>Mucoromycota</taxon>
        <taxon>Glomeromycotina</taxon>
        <taxon>Glomeromycetes</taxon>
        <taxon>Diversisporales</taxon>
        <taxon>Acaulosporaceae</taxon>
        <taxon>Acaulospora</taxon>
    </lineage>
</organism>
<feature type="domain" description="C2H2-type" evidence="10">
    <location>
        <begin position="86"/>
        <end position="112"/>
    </location>
</feature>
<comment type="caution">
    <text evidence="11">The sequence shown here is derived from an EMBL/GenBank/DDBJ whole genome shotgun (WGS) entry which is preliminary data.</text>
</comment>
<dbReference type="SMART" id="SM00355">
    <property type="entry name" value="ZnF_C2H2"/>
    <property type="match status" value="5"/>
</dbReference>
<dbReference type="PANTHER" id="PTHR46179">
    <property type="entry name" value="ZINC FINGER PROTEIN"/>
    <property type="match status" value="1"/>
</dbReference>
<dbReference type="Proteomes" id="UP000789342">
    <property type="component" value="Unassembled WGS sequence"/>
</dbReference>
<evidence type="ECO:0000313" key="11">
    <source>
        <dbReference type="EMBL" id="CAG8548810.1"/>
    </source>
</evidence>
<evidence type="ECO:0000256" key="3">
    <source>
        <dbReference type="ARBA" id="ARBA00022771"/>
    </source>
</evidence>
<proteinExistence type="predicted"/>
<dbReference type="GO" id="GO:0008270">
    <property type="term" value="F:zinc ion binding"/>
    <property type="evidence" value="ECO:0007669"/>
    <property type="project" value="UniProtKB-KW"/>
</dbReference>
<feature type="domain" description="C2H2-type" evidence="10">
    <location>
        <begin position="169"/>
        <end position="198"/>
    </location>
</feature>
<evidence type="ECO:0000256" key="1">
    <source>
        <dbReference type="ARBA" id="ARBA00004123"/>
    </source>
</evidence>
<dbReference type="AlphaFoldDB" id="A0A9N9FNH2"/>
<evidence type="ECO:0000256" key="7">
    <source>
        <dbReference type="ARBA" id="ARBA00023242"/>
    </source>
</evidence>
<dbReference type="OrthoDB" id="2119425at2759"/>
<dbReference type="InterPro" id="IPR036236">
    <property type="entry name" value="Znf_C2H2_sf"/>
</dbReference>
<evidence type="ECO:0000256" key="6">
    <source>
        <dbReference type="ARBA" id="ARBA00023163"/>
    </source>
</evidence>
<feature type="region of interest" description="Disordered" evidence="9">
    <location>
        <begin position="27"/>
        <end position="46"/>
    </location>
</feature>
<keyword evidence="4" id="KW-0862">Zinc</keyword>
<dbReference type="SUPFAM" id="SSF57667">
    <property type="entry name" value="beta-beta-alpha zinc fingers"/>
    <property type="match status" value="1"/>
</dbReference>
<keyword evidence="2" id="KW-0479">Metal-binding</keyword>
<protein>
    <submittedName>
        <fullName evidence="11">18005_t:CDS:1</fullName>
    </submittedName>
</protein>
<dbReference type="GO" id="GO:0005634">
    <property type="term" value="C:nucleus"/>
    <property type="evidence" value="ECO:0007669"/>
    <property type="project" value="UniProtKB-SubCell"/>
</dbReference>
<reference evidence="11" key="1">
    <citation type="submission" date="2021-06" db="EMBL/GenBank/DDBJ databases">
        <authorList>
            <person name="Kallberg Y."/>
            <person name="Tangrot J."/>
            <person name="Rosling A."/>
        </authorList>
    </citation>
    <scope>NUCLEOTIDE SEQUENCE</scope>
    <source>
        <strain evidence="11">CL551</strain>
    </source>
</reference>
<evidence type="ECO:0000256" key="5">
    <source>
        <dbReference type="ARBA" id="ARBA00023015"/>
    </source>
</evidence>
<accession>A0A9N9FNH2</accession>
<dbReference type="InterPro" id="IPR051061">
    <property type="entry name" value="Zinc_finger_trans_reg"/>
</dbReference>
<keyword evidence="7" id="KW-0539">Nucleus</keyword>
<keyword evidence="5" id="KW-0805">Transcription regulation</keyword>
<dbReference type="PROSITE" id="PS00028">
    <property type="entry name" value="ZINC_FINGER_C2H2_1"/>
    <property type="match status" value="5"/>
</dbReference>
<feature type="domain" description="C2H2-type" evidence="10">
    <location>
        <begin position="199"/>
        <end position="229"/>
    </location>
</feature>
<dbReference type="PANTHER" id="PTHR46179:SF13">
    <property type="entry name" value="C2H2-TYPE DOMAIN-CONTAINING PROTEIN"/>
    <property type="match status" value="1"/>
</dbReference>
<dbReference type="GO" id="GO:0006357">
    <property type="term" value="P:regulation of transcription by RNA polymerase II"/>
    <property type="evidence" value="ECO:0007669"/>
    <property type="project" value="TreeGrafter"/>
</dbReference>
<dbReference type="PROSITE" id="PS50157">
    <property type="entry name" value="ZINC_FINGER_C2H2_2"/>
    <property type="match status" value="5"/>
</dbReference>